<dbReference type="Gene3D" id="1.10.260.40">
    <property type="entry name" value="lambda repressor-like DNA-binding domains"/>
    <property type="match status" value="1"/>
</dbReference>
<evidence type="ECO:0000259" key="4">
    <source>
        <dbReference type="PROSITE" id="PS50943"/>
    </source>
</evidence>
<name>A0A174VQ33_9FIRM</name>
<dbReference type="Proteomes" id="UP000095762">
    <property type="component" value="Unassembled WGS sequence"/>
</dbReference>
<dbReference type="InterPro" id="IPR015927">
    <property type="entry name" value="Peptidase_S24_S26A/B/C"/>
</dbReference>
<evidence type="ECO:0000256" key="1">
    <source>
        <dbReference type="ARBA" id="ARBA00023015"/>
    </source>
</evidence>
<dbReference type="PROSITE" id="PS50943">
    <property type="entry name" value="HTH_CROC1"/>
    <property type="match status" value="1"/>
</dbReference>
<evidence type="ECO:0000313" key="5">
    <source>
        <dbReference type="EMBL" id="CUQ36913.1"/>
    </source>
</evidence>
<dbReference type="RefSeq" id="WP_055060511.1">
    <property type="nucleotide sequence ID" value="NZ_CZBP01000037.1"/>
</dbReference>
<gene>
    <name evidence="5" type="ORF">ERS852569_03434</name>
</gene>
<dbReference type="AlphaFoldDB" id="A0A174VQ33"/>
<dbReference type="Gene3D" id="2.10.109.10">
    <property type="entry name" value="Umud Fragment, subunit A"/>
    <property type="match status" value="1"/>
</dbReference>
<accession>A0A174VQ33</accession>
<dbReference type="CDD" id="cd00093">
    <property type="entry name" value="HTH_XRE"/>
    <property type="match status" value="1"/>
</dbReference>
<dbReference type="InterPro" id="IPR001387">
    <property type="entry name" value="Cro/C1-type_HTH"/>
</dbReference>
<dbReference type="EMBL" id="CZBP01000037">
    <property type="protein sequence ID" value="CUQ36913.1"/>
    <property type="molecule type" value="Genomic_DNA"/>
</dbReference>
<dbReference type="PANTHER" id="PTHR40661">
    <property type="match status" value="1"/>
</dbReference>
<dbReference type="Pfam" id="PF01381">
    <property type="entry name" value="HTH_3"/>
    <property type="match status" value="1"/>
</dbReference>
<proteinExistence type="predicted"/>
<dbReference type="Pfam" id="PF00717">
    <property type="entry name" value="Peptidase_S24"/>
    <property type="match status" value="1"/>
</dbReference>
<dbReference type="SMART" id="SM00530">
    <property type="entry name" value="HTH_XRE"/>
    <property type="match status" value="1"/>
</dbReference>
<keyword evidence="2" id="KW-0238">DNA-binding</keyword>
<organism evidence="5 6">
    <name type="scientific">Blautia obeum</name>
    <dbReference type="NCBI Taxonomy" id="40520"/>
    <lineage>
        <taxon>Bacteria</taxon>
        <taxon>Bacillati</taxon>
        <taxon>Bacillota</taxon>
        <taxon>Clostridia</taxon>
        <taxon>Lachnospirales</taxon>
        <taxon>Lachnospiraceae</taxon>
        <taxon>Blautia</taxon>
    </lineage>
</organism>
<dbReference type="InterPro" id="IPR036286">
    <property type="entry name" value="LexA/Signal_pep-like_sf"/>
</dbReference>
<keyword evidence="3" id="KW-0804">Transcription</keyword>
<feature type="domain" description="HTH cro/C1-type" evidence="4">
    <location>
        <begin position="27"/>
        <end position="88"/>
    </location>
</feature>
<dbReference type="SUPFAM" id="SSF51306">
    <property type="entry name" value="LexA/Signal peptidase"/>
    <property type="match status" value="1"/>
</dbReference>
<dbReference type="PANTHER" id="PTHR40661:SF1">
    <property type="entry name" value="HTH CRO_C1-TYPE DOMAIN-CONTAINING PROTEIN"/>
    <property type="match status" value="1"/>
</dbReference>
<dbReference type="CDD" id="cd06529">
    <property type="entry name" value="S24_LexA-like"/>
    <property type="match status" value="1"/>
</dbReference>
<dbReference type="InterPro" id="IPR039418">
    <property type="entry name" value="LexA-like"/>
</dbReference>
<sequence>MTSKIYTITAAFDAAELKKQNVLGKKIAESRVSSGMSQKELAGKLASYNISISPASISKWEKGAALPNPYQLLALSHIFGINDMLKYFTGCSPEPQDYTPELSQKGLNLLQMFKEMLIASGKYAPHTRRSMPATVPVKVFLTPAAAGSGSFLNGEDYEMIDFNPNNVPEGTDFGIRVSGDSMLPRYVSGQIVFVEQCKELYPGEIGVFVHNGNAYIKQYQETMQKDTYPKITLFSLNRDLADCDVHVKPDDDLFIVGRVLS</sequence>
<reference evidence="5 6" key="1">
    <citation type="submission" date="2015-09" db="EMBL/GenBank/DDBJ databases">
        <authorList>
            <consortium name="Pathogen Informatics"/>
        </authorList>
    </citation>
    <scope>NUCLEOTIDE SEQUENCE [LARGE SCALE GENOMIC DNA]</scope>
    <source>
        <strain evidence="5 6">2789STDY5834957</strain>
    </source>
</reference>
<keyword evidence="1" id="KW-0805">Transcription regulation</keyword>
<evidence type="ECO:0000256" key="3">
    <source>
        <dbReference type="ARBA" id="ARBA00023163"/>
    </source>
</evidence>
<dbReference type="InterPro" id="IPR010982">
    <property type="entry name" value="Lambda_DNA-bd_dom_sf"/>
</dbReference>
<evidence type="ECO:0000256" key="2">
    <source>
        <dbReference type="ARBA" id="ARBA00023125"/>
    </source>
</evidence>
<dbReference type="GO" id="GO:0003677">
    <property type="term" value="F:DNA binding"/>
    <property type="evidence" value="ECO:0007669"/>
    <property type="project" value="UniProtKB-KW"/>
</dbReference>
<evidence type="ECO:0000313" key="6">
    <source>
        <dbReference type="Proteomes" id="UP000095762"/>
    </source>
</evidence>
<protein>
    <submittedName>
        <fullName evidence="5">Transcriptional repressor DicA</fullName>
    </submittedName>
</protein>
<dbReference type="SUPFAM" id="SSF47413">
    <property type="entry name" value="lambda repressor-like DNA-binding domains"/>
    <property type="match status" value="1"/>
</dbReference>